<proteinExistence type="predicted"/>
<gene>
    <name evidence="2" type="ORF">FC96_GL000045</name>
</gene>
<dbReference type="Pfam" id="PF07553">
    <property type="entry name" value="Lipoprotein_Ltp"/>
    <property type="match status" value="1"/>
</dbReference>
<evidence type="ECO:0000259" key="1">
    <source>
        <dbReference type="Pfam" id="PF07553"/>
    </source>
</evidence>
<comment type="caution">
    <text evidence="2">The sequence shown here is derived from an EMBL/GenBank/DDBJ whole genome shotgun (WGS) entry which is preliminary data.</text>
</comment>
<sequence>MDWNQNALAKAKDYQQIQNLSESRLKMQLTAKAGDQFTEEQANYAIQHLND</sequence>
<dbReference type="EMBL" id="AZCX01000001">
    <property type="protein sequence ID" value="KRK49129.1"/>
    <property type="molecule type" value="Genomic_DNA"/>
</dbReference>
<name>A0A0R1HUD2_9LACO</name>
<organism evidence="2 3">
    <name type="scientific">Secundilactobacillus kimchicus JCM 15530</name>
    <dbReference type="NCBI Taxonomy" id="1302272"/>
    <lineage>
        <taxon>Bacteria</taxon>
        <taxon>Bacillati</taxon>
        <taxon>Bacillota</taxon>
        <taxon>Bacilli</taxon>
        <taxon>Lactobacillales</taxon>
        <taxon>Lactobacillaceae</taxon>
        <taxon>Secundilactobacillus</taxon>
    </lineage>
</organism>
<keyword evidence="3" id="KW-1185">Reference proteome</keyword>
<reference evidence="2 3" key="1">
    <citation type="journal article" date="2015" name="Genome Announc.">
        <title>Expanding the biotechnology potential of lactobacilli through comparative genomics of 213 strains and associated genera.</title>
        <authorList>
            <person name="Sun Z."/>
            <person name="Harris H.M."/>
            <person name="McCann A."/>
            <person name="Guo C."/>
            <person name="Argimon S."/>
            <person name="Zhang W."/>
            <person name="Yang X."/>
            <person name="Jeffery I.B."/>
            <person name="Cooney J.C."/>
            <person name="Kagawa T.F."/>
            <person name="Liu W."/>
            <person name="Song Y."/>
            <person name="Salvetti E."/>
            <person name="Wrobel A."/>
            <person name="Rasinkangas P."/>
            <person name="Parkhill J."/>
            <person name="Rea M.C."/>
            <person name="O'Sullivan O."/>
            <person name="Ritari J."/>
            <person name="Douillard F.P."/>
            <person name="Paul Ross R."/>
            <person name="Yang R."/>
            <person name="Briner A.E."/>
            <person name="Felis G.E."/>
            <person name="de Vos W.M."/>
            <person name="Barrangou R."/>
            <person name="Klaenhammer T.R."/>
            <person name="Caufield P.W."/>
            <person name="Cui Y."/>
            <person name="Zhang H."/>
            <person name="O'Toole P.W."/>
        </authorList>
    </citation>
    <scope>NUCLEOTIDE SEQUENCE [LARGE SCALE GENOMIC DNA]</scope>
    <source>
        <strain evidence="2 3">JCM 15530</strain>
    </source>
</reference>
<evidence type="ECO:0000313" key="2">
    <source>
        <dbReference type="EMBL" id="KRK49129.1"/>
    </source>
</evidence>
<dbReference type="InterPro" id="IPR011434">
    <property type="entry name" value="Ltp-like_HTH"/>
</dbReference>
<dbReference type="AlphaFoldDB" id="A0A0R1HUD2"/>
<dbReference type="Gene3D" id="1.10.10.10">
    <property type="entry name" value="Winged helix-like DNA-binding domain superfamily/Winged helix DNA-binding domain"/>
    <property type="match status" value="1"/>
</dbReference>
<evidence type="ECO:0000313" key="3">
    <source>
        <dbReference type="Proteomes" id="UP000050911"/>
    </source>
</evidence>
<accession>A0A0R1HUD2</accession>
<dbReference type="PATRIC" id="fig|1302272.5.peg.45"/>
<feature type="domain" description="Putative host cell surface-exposed lipoprotein Ltp-like HTH region" evidence="1">
    <location>
        <begin position="2"/>
        <end position="49"/>
    </location>
</feature>
<dbReference type="InterPro" id="IPR036388">
    <property type="entry name" value="WH-like_DNA-bd_sf"/>
</dbReference>
<protein>
    <recommendedName>
        <fullName evidence="1">Putative host cell surface-exposed lipoprotein Ltp-like HTH region domain-containing protein</fullName>
    </recommendedName>
</protein>
<dbReference type="Proteomes" id="UP000050911">
    <property type="component" value="Unassembled WGS sequence"/>
</dbReference>